<reference evidence="2" key="1">
    <citation type="submission" date="2023-08" db="EMBL/GenBank/DDBJ databases">
        <authorList>
            <person name="Messyasz A."/>
            <person name="Mannisto M.K."/>
            <person name="Kerkhof L.J."/>
            <person name="Haggblom M."/>
        </authorList>
    </citation>
    <scope>NUCLEOTIDE SEQUENCE</scope>
    <source>
        <strain evidence="2">M8UP39</strain>
    </source>
</reference>
<dbReference type="InterPro" id="IPR006311">
    <property type="entry name" value="TAT_signal"/>
</dbReference>
<name>A0AAU7YXN8_9BACT</name>
<protein>
    <submittedName>
        <fullName evidence="2">Uncharacterized protein</fullName>
    </submittedName>
</protein>
<dbReference type="PROSITE" id="PS51318">
    <property type="entry name" value="TAT"/>
    <property type="match status" value="1"/>
</dbReference>
<gene>
    <name evidence="2" type="ORF">RBB81_15895</name>
</gene>
<keyword evidence="1" id="KW-0732">Signal</keyword>
<dbReference type="EMBL" id="CP132938">
    <property type="protein sequence ID" value="XCB21060.1"/>
    <property type="molecule type" value="Genomic_DNA"/>
</dbReference>
<feature type="signal peptide" evidence="1">
    <location>
        <begin position="1"/>
        <end position="17"/>
    </location>
</feature>
<feature type="chain" id="PRO_5043627582" evidence="1">
    <location>
        <begin position="18"/>
        <end position="209"/>
    </location>
</feature>
<sequence>MNRRAFLTSASSSVALAATVGLSPRRATAQSSNPIYSTSAGVACLTAGNTIVSPTTSAGNWNAYRNTLISAANDWQANNIDGQLASYYANLQSYDCKSSYLNQNQILANMQASYPQVTLAQLQAGWAIVDGMATSDVNNFLTSIRQGGIVQYFTAAMQQAARYAEAASGTTITLKVPSPDWLLPPPVGGGGGGKKGACSESTTFAIDTM</sequence>
<evidence type="ECO:0000256" key="1">
    <source>
        <dbReference type="SAM" id="SignalP"/>
    </source>
</evidence>
<evidence type="ECO:0000313" key="2">
    <source>
        <dbReference type="EMBL" id="XCB21060.1"/>
    </source>
</evidence>
<accession>A0AAU7YXN8</accession>
<dbReference type="RefSeq" id="WP_353071354.1">
    <property type="nucleotide sequence ID" value="NZ_CP132938.1"/>
</dbReference>
<dbReference type="AlphaFoldDB" id="A0AAU7YXN8"/>
<proteinExistence type="predicted"/>
<reference evidence="2" key="2">
    <citation type="journal article" date="2024" name="Environ. Microbiol.">
        <title>Genome analysis and description of Tunturibacter gen. nov. expands the diversity of Terriglobia in tundra soils.</title>
        <authorList>
            <person name="Messyasz A."/>
            <person name="Mannisto M.K."/>
            <person name="Kerkhof L.J."/>
            <person name="Haggblom M.M."/>
        </authorList>
    </citation>
    <scope>NUCLEOTIDE SEQUENCE</scope>
    <source>
        <strain evidence="2">M8UP39</strain>
    </source>
</reference>
<dbReference type="KEGG" id="tgi:RBB81_15895"/>
<organism evidence="2">
    <name type="scientific">Tunturiibacter gelidiferens</name>
    <dbReference type="NCBI Taxonomy" id="3069689"/>
    <lineage>
        <taxon>Bacteria</taxon>
        <taxon>Pseudomonadati</taxon>
        <taxon>Acidobacteriota</taxon>
        <taxon>Terriglobia</taxon>
        <taxon>Terriglobales</taxon>
        <taxon>Acidobacteriaceae</taxon>
        <taxon>Tunturiibacter</taxon>
    </lineage>
</organism>